<organism evidence="5 6">
    <name type="scientific">Algisphaera agarilytica</name>
    <dbReference type="NCBI Taxonomy" id="1385975"/>
    <lineage>
        <taxon>Bacteria</taxon>
        <taxon>Pseudomonadati</taxon>
        <taxon>Planctomycetota</taxon>
        <taxon>Phycisphaerae</taxon>
        <taxon>Phycisphaerales</taxon>
        <taxon>Phycisphaeraceae</taxon>
        <taxon>Algisphaera</taxon>
    </lineage>
</organism>
<dbReference type="CDD" id="cd01392">
    <property type="entry name" value="HTH_LacI"/>
    <property type="match status" value="1"/>
</dbReference>
<proteinExistence type="predicted"/>
<keyword evidence="2" id="KW-0238">DNA-binding</keyword>
<dbReference type="AlphaFoldDB" id="A0A7X0H953"/>
<dbReference type="InterPro" id="IPR028082">
    <property type="entry name" value="Peripla_BP_I"/>
</dbReference>
<dbReference type="SUPFAM" id="SSF47413">
    <property type="entry name" value="lambda repressor-like DNA-binding domains"/>
    <property type="match status" value="1"/>
</dbReference>
<dbReference type="GO" id="GO:0000976">
    <property type="term" value="F:transcription cis-regulatory region binding"/>
    <property type="evidence" value="ECO:0007669"/>
    <property type="project" value="TreeGrafter"/>
</dbReference>
<dbReference type="GO" id="GO:0003700">
    <property type="term" value="F:DNA-binding transcription factor activity"/>
    <property type="evidence" value="ECO:0007669"/>
    <property type="project" value="TreeGrafter"/>
</dbReference>
<evidence type="ECO:0000313" key="6">
    <source>
        <dbReference type="Proteomes" id="UP000541810"/>
    </source>
</evidence>
<keyword evidence="6" id="KW-1185">Reference proteome</keyword>
<dbReference type="Gene3D" id="1.10.260.40">
    <property type="entry name" value="lambda repressor-like DNA-binding domains"/>
    <property type="match status" value="1"/>
</dbReference>
<dbReference type="InterPro" id="IPR000843">
    <property type="entry name" value="HTH_LacI"/>
</dbReference>
<accession>A0A7X0H953</accession>
<sequence>MSVTHKQIADKVGVSEASVSVALGSSGRIAAKTKARILQAAEELGYRPNKLVQGIQTGKSMTVGVLLHCSGDPYEDNLFRGIYKVLAQNDYVPIVLSGCDELEELSQVHALIDRRVDGLLLRPFKAILWEDFLPEILGRDIPVVSVDIEMQARFPEIDFVGTDETLGTAQAADALLNAGHRRLGVVTTKHASAEGVKYKDSLYYRHHAFQSYVSGKQGVSCSYVEAFWAQGIHGYESALNLLSQEDRPTGVFVTMDHLAVGVYHAARELGLRIPEDLSVVGYANNPISQALAPQLSTIHQHADEVGSKAAGLLLERIQGRPEGDDRRQILIEPEWVSRDSVAPPPQPKR</sequence>
<keyword evidence="1" id="KW-0805">Transcription regulation</keyword>
<dbReference type="CDD" id="cd06267">
    <property type="entry name" value="PBP1_LacI_sugar_binding-like"/>
    <property type="match status" value="1"/>
</dbReference>
<dbReference type="PROSITE" id="PS50932">
    <property type="entry name" value="HTH_LACI_2"/>
    <property type="match status" value="1"/>
</dbReference>
<feature type="domain" description="HTH lacI-type" evidence="4">
    <location>
        <begin position="3"/>
        <end position="57"/>
    </location>
</feature>
<dbReference type="SUPFAM" id="SSF53822">
    <property type="entry name" value="Periplasmic binding protein-like I"/>
    <property type="match status" value="1"/>
</dbReference>
<protein>
    <submittedName>
        <fullName evidence="5">LacI family transcriptional regulator</fullName>
    </submittedName>
</protein>
<dbReference type="RefSeq" id="WP_184679040.1">
    <property type="nucleotide sequence ID" value="NZ_JACHGY010000001.1"/>
</dbReference>
<dbReference type="PANTHER" id="PTHR30146">
    <property type="entry name" value="LACI-RELATED TRANSCRIPTIONAL REPRESSOR"/>
    <property type="match status" value="1"/>
</dbReference>
<dbReference type="SMART" id="SM00354">
    <property type="entry name" value="HTH_LACI"/>
    <property type="match status" value="1"/>
</dbReference>
<dbReference type="PANTHER" id="PTHR30146:SF109">
    <property type="entry name" value="HTH-TYPE TRANSCRIPTIONAL REGULATOR GALS"/>
    <property type="match status" value="1"/>
</dbReference>
<dbReference type="Gene3D" id="3.40.50.2300">
    <property type="match status" value="2"/>
</dbReference>
<name>A0A7X0H953_9BACT</name>
<dbReference type="InterPro" id="IPR010982">
    <property type="entry name" value="Lambda_DNA-bd_dom_sf"/>
</dbReference>
<dbReference type="EMBL" id="JACHGY010000001">
    <property type="protein sequence ID" value="MBB6431584.1"/>
    <property type="molecule type" value="Genomic_DNA"/>
</dbReference>
<dbReference type="Proteomes" id="UP000541810">
    <property type="component" value="Unassembled WGS sequence"/>
</dbReference>
<evidence type="ECO:0000256" key="1">
    <source>
        <dbReference type="ARBA" id="ARBA00023015"/>
    </source>
</evidence>
<dbReference type="InterPro" id="IPR046335">
    <property type="entry name" value="LacI/GalR-like_sensor"/>
</dbReference>
<evidence type="ECO:0000256" key="2">
    <source>
        <dbReference type="ARBA" id="ARBA00023125"/>
    </source>
</evidence>
<comment type="caution">
    <text evidence="5">The sequence shown here is derived from an EMBL/GenBank/DDBJ whole genome shotgun (WGS) entry which is preliminary data.</text>
</comment>
<evidence type="ECO:0000259" key="4">
    <source>
        <dbReference type="PROSITE" id="PS50932"/>
    </source>
</evidence>
<evidence type="ECO:0000256" key="3">
    <source>
        <dbReference type="ARBA" id="ARBA00023163"/>
    </source>
</evidence>
<dbReference type="Pfam" id="PF13377">
    <property type="entry name" value="Peripla_BP_3"/>
    <property type="match status" value="1"/>
</dbReference>
<gene>
    <name evidence="5" type="ORF">HNQ40_003390</name>
</gene>
<reference evidence="5 6" key="1">
    <citation type="submission" date="2020-08" db="EMBL/GenBank/DDBJ databases">
        <title>Genomic Encyclopedia of Type Strains, Phase IV (KMG-IV): sequencing the most valuable type-strain genomes for metagenomic binning, comparative biology and taxonomic classification.</title>
        <authorList>
            <person name="Goeker M."/>
        </authorList>
    </citation>
    <scope>NUCLEOTIDE SEQUENCE [LARGE SCALE GENOMIC DNA]</scope>
    <source>
        <strain evidence="5 6">DSM 103725</strain>
    </source>
</reference>
<evidence type="ECO:0000313" key="5">
    <source>
        <dbReference type="EMBL" id="MBB6431584.1"/>
    </source>
</evidence>
<keyword evidence="3" id="KW-0804">Transcription</keyword>
<dbReference type="Pfam" id="PF00356">
    <property type="entry name" value="LacI"/>
    <property type="match status" value="1"/>
</dbReference>